<dbReference type="EMBL" id="JQSG02000003">
    <property type="protein sequence ID" value="OBS09211.1"/>
    <property type="molecule type" value="Genomic_DNA"/>
</dbReference>
<keyword evidence="3" id="KW-1185">Reference proteome</keyword>
<sequence>MPAISRQLIRLRVACYTRSTAQLTSRHWQWFALALLLAPAGIPIGALLRALAYPLDALFAAGHGLSWYFVYLLTTQALALAWVLPQRRPILGGAFMRYADALPIPRSARLAADLALLLLADSLLLGLLANGIVVSAFARAEPTALGIVSLLALLVLTLGFQLTALDRRWARLPLLALADSLFAVSLSTPSSHHAWAALGAALATGLAALRLRGHPSSAMRRTGTQRASGIRAWLPSFVGIQYDILKARPGATSLRLGLAAILAAATVRAGFFFEYDGRVLPLTILALAGIALVLSGFYRTLRAAHAPMHAYLAALPTGRRYWPLRDLLFVLILGIAPLIPLLPPLGRHFPATAWAGLALAYLSLLAALRLPLAIAGRQTALAALLLAGIWSGIAMAAVAR</sequence>
<comment type="caution">
    <text evidence="2">The sequence shown here is derived from an EMBL/GenBank/DDBJ whole genome shotgun (WGS) entry which is preliminary data.</text>
</comment>
<feature type="transmembrane region" description="Helical" evidence="1">
    <location>
        <begin position="30"/>
        <end position="53"/>
    </location>
</feature>
<feature type="transmembrane region" description="Helical" evidence="1">
    <location>
        <begin position="327"/>
        <end position="345"/>
    </location>
</feature>
<evidence type="ECO:0000256" key="1">
    <source>
        <dbReference type="SAM" id="Phobius"/>
    </source>
</evidence>
<feature type="transmembrane region" description="Helical" evidence="1">
    <location>
        <begin position="351"/>
        <end position="368"/>
    </location>
</feature>
<keyword evidence="1" id="KW-1133">Transmembrane helix</keyword>
<organism evidence="2 3">
    <name type="scientific">Acidihalobacter prosperus</name>
    <dbReference type="NCBI Taxonomy" id="160660"/>
    <lineage>
        <taxon>Bacteria</taxon>
        <taxon>Pseudomonadati</taxon>
        <taxon>Pseudomonadota</taxon>
        <taxon>Gammaproteobacteria</taxon>
        <taxon>Chromatiales</taxon>
        <taxon>Ectothiorhodospiraceae</taxon>
        <taxon>Acidihalobacter</taxon>
    </lineage>
</organism>
<feature type="transmembrane region" description="Helical" evidence="1">
    <location>
        <begin position="65"/>
        <end position="84"/>
    </location>
</feature>
<reference evidence="2 3" key="1">
    <citation type="journal article" date="2014" name="Genome Announc.">
        <title>Draft Genome Sequence of the Iron-Oxidizing, Acidophilic, and Halotolerant 'Thiobacillus prosperus' Type Strain DSM 5130.</title>
        <authorList>
            <person name="Ossandon F.J."/>
            <person name="Cardenas J.P."/>
            <person name="Corbett M."/>
            <person name="Quatrini R."/>
            <person name="Holmes D.S."/>
            <person name="Watkin E."/>
        </authorList>
    </citation>
    <scope>NUCLEOTIDE SEQUENCE [LARGE SCALE GENOMIC DNA]</scope>
    <source>
        <strain evidence="2 3">DSM 5130</strain>
    </source>
</reference>
<feature type="transmembrane region" description="Helical" evidence="1">
    <location>
        <begin position="380"/>
        <end position="399"/>
    </location>
</feature>
<name>A0A1A6C3S3_9GAMM</name>
<dbReference type="AlphaFoldDB" id="A0A1A6C3S3"/>
<accession>A0A1A6C3S3</accession>
<evidence type="ECO:0000313" key="2">
    <source>
        <dbReference type="EMBL" id="OBS09211.1"/>
    </source>
</evidence>
<feature type="transmembrane region" description="Helical" evidence="1">
    <location>
        <begin position="279"/>
        <end position="298"/>
    </location>
</feature>
<dbReference type="OrthoDB" id="8752287at2"/>
<protein>
    <submittedName>
        <fullName evidence="2">Uncharacterized protein</fullName>
    </submittedName>
</protein>
<evidence type="ECO:0000313" key="3">
    <source>
        <dbReference type="Proteomes" id="UP000029273"/>
    </source>
</evidence>
<dbReference type="Proteomes" id="UP000029273">
    <property type="component" value="Unassembled WGS sequence"/>
</dbReference>
<feature type="transmembrane region" description="Helical" evidence="1">
    <location>
        <begin position="114"/>
        <end position="138"/>
    </location>
</feature>
<feature type="transmembrane region" description="Helical" evidence="1">
    <location>
        <begin position="144"/>
        <end position="165"/>
    </location>
</feature>
<feature type="transmembrane region" description="Helical" evidence="1">
    <location>
        <begin position="254"/>
        <end position="273"/>
    </location>
</feature>
<gene>
    <name evidence="2" type="ORF">Thpro_021539</name>
</gene>
<keyword evidence="1" id="KW-0472">Membrane</keyword>
<keyword evidence="1" id="KW-0812">Transmembrane</keyword>
<proteinExistence type="predicted"/>
<dbReference type="RefSeq" id="WP_052064404.1">
    <property type="nucleotide sequence ID" value="NZ_JQSG02000003.1"/>
</dbReference>